<dbReference type="GeneID" id="4357284"/>
<feature type="transmembrane region" description="Helical" evidence="1">
    <location>
        <begin position="13"/>
        <end position="32"/>
    </location>
</feature>
<dbReference type="PaxDb" id="5691-CAJ16287"/>
<organism evidence="2 3">
    <name type="scientific">Trypanosoma brucei brucei (strain 927/4 GUTat10.1)</name>
    <dbReference type="NCBI Taxonomy" id="185431"/>
    <lineage>
        <taxon>Eukaryota</taxon>
        <taxon>Discoba</taxon>
        <taxon>Euglenozoa</taxon>
        <taxon>Kinetoplastea</taxon>
        <taxon>Metakinetoplastina</taxon>
        <taxon>Trypanosomatida</taxon>
        <taxon>Trypanosomatidae</taxon>
        <taxon>Trypanosoma</taxon>
    </lineage>
</organism>
<dbReference type="InParanoid" id="Q4GZ12"/>
<accession>Q4GZ12</accession>
<protein>
    <submittedName>
        <fullName evidence="2">Uncharacterized protein</fullName>
    </submittedName>
</protein>
<keyword evidence="1" id="KW-0812">Transmembrane</keyword>
<sequence length="68" mass="7886">MKFTPFVINCLEYVWSATDFFLPFICFVLSFLKSVPPKGMPIIYPSWSHVFLFFFLTSNLISSITVPL</sequence>
<dbReference type="AlphaFoldDB" id="Q4GZ12"/>
<feature type="transmembrane region" description="Helical" evidence="1">
    <location>
        <begin position="44"/>
        <end position="66"/>
    </location>
</feature>
<evidence type="ECO:0000256" key="1">
    <source>
        <dbReference type="SAM" id="Phobius"/>
    </source>
</evidence>
<dbReference type="RefSeq" id="XP_001218909.1">
    <property type="nucleotide sequence ID" value="XM_001218908.1"/>
</dbReference>
<name>Q4GZ12_TRYB2</name>
<dbReference type="Proteomes" id="UP000008524">
    <property type="component" value="Chromosome 1"/>
</dbReference>
<keyword evidence="3" id="KW-1185">Reference proteome</keyword>
<dbReference type="KEGG" id="tbr:TB927.1.2090"/>
<keyword evidence="1" id="KW-1133">Transmembrane helix</keyword>
<gene>
    <name evidence="2" type="ORF">TB927.1.2090</name>
</gene>
<reference evidence="2 3" key="1">
    <citation type="journal article" date="2003" name="Nucleic Acids Res.">
        <title>The DNA sequence of chromosome I of an African trypanosome: gene content, chromosome organisation, recombination and polymorphism.</title>
        <authorList>
            <person name="Hall N."/>
            <person name="Berriman M."/>
            <person name="Lennard N.J."/>
            <person name="Harris B.R."/>
            <person name="Hertz-Fowler C."/>
            <person name="Bart-Delabesse E.N."/>
            <person name="Gerrare C.S."/>
            <person name="Atkin R.J."/>
            <person name="Barron A.J."/>
            <person name="Bowman S."/>
            <person name="Bray-Allen S.P."/>
            <person name="Bringaud F."/>
            <person name="Clark L.N."/>
            <person name="Corton C.H."/>
            <person name="Cronin A."/>
            <person name="Davies R."/>
            <person name="Doggett J."/>
            <person name="Fraser A."/>
            <person name="Gruter E."/>
            <person name="Hall S."/>
            <person name="Harper A.D."/>
            <person name="Kay M.P."/>
            <person name="Leech V."/>
            <person name="Mayes R."/>
            <person name="Price C."/>
            <person name="Quail M.A."/>
            <person name="Rabbinowitch E."/>
            <person name="Reitter C."/>
            <person name="Rutherford K."/>
            <person name="Sasse J."/>
            <person name="Sharp S."/>
            <person name="Shownkeen R."/>
            <person name="Macleod A."/>
            <person name="Taylor S."/>
            <person name="Tweedie A."/>
            <person name="Turner C.M.R."/>
            <person name="Tait A."/>
            <person name="Gull K."/>
            <person name="Barrell B."/>
            <person name="Melville S.E."/>
        </authorList>
    </citation>
    <scope>NUCLEOTIDE SEQUENCE [LARGE SCALE GENOMIC DNA]</scope>
    <source>
        <strain evidence="2 3">927/4 GUTat10.1</strain>
    </source>
</reference>
<evidence type="ECO:0000313" key="3">
    <source>
        <dbReference type="Proteomes" id="UP000008524"/>
    </source>
</evidence>
<evidence type="ECO:0000313" key="2">
    <source>
        <dbReference type="EMBL" id="CAJ16287.1"/>
    </source>
</evidence>
<dbReference type="EMBL" id="AL929603">
    <property type="protein sequence ID" value="CAJ16287.1"/>
    <property type="molecule type" value="Genomic_DNA"/>
</dbReference>
<proteinExistence type="predicted"/>
<reference evidence="3" key="2">
    <citation type="journal article" date="2005" name="Science">
        <title>The genome of the African trypanosome Trypanosoma brucei.</title>
        <authorList>
            <person name="Berriman M."/>
            <person name="Ghedin E."/>
            <person name="Hertz-Fowler C."/>
            <person name="Blandin G."/>
            <person name="Renauld H."/>
            <person name="Bartholomeu D.C."/>
            <person name="Lennard N.J."/>
            <person name="Caler E."/>
            <person name="Hamlin N.E."/>
            <person name="Haas B."/>
            <person name="Bohme U."/>
            <person name="Hannick L."/>
            <person name="Aslett M.A."/>
            <person name="Shallom J."/>
            <person name="Marcello L."/>
            <person name="Hou L."/>
            <person name="Wickstead B."/>
            <person name="Alsmark U.C."/>
            <person name="Arrowsmith C."/>
            <person name="Atkin R.J."/>
            <person name="Barron A.J."/>
            <person name="Bringaud F."/>
            <person name="Brooks K."/>
            <person name="Carrington M."/>
            <person name="Cherevach I."/>
            <person name="Chillingworth T.J."/>
            <person name="Churcher C."/>
            <person name="Clark L.N."/>
            <person name="Corton C.H."/>
            <person name="Cronin A."/>
            <person name="Davies R.M."/>
            <person name="Doggett J."/>
            <person name="Djikeng A."/>
            <person name="Feldblyum T."/>
            <person name="Field M.C."/>
            <person name="Fraser A."/>
            <person name="Goodhead I."/>
            <person name="Hance Z."/>
            <person name="Harper D."/>
            <person name="Harris B.R."/>
            <person name="Hauser H."/>
            <person name="Hostetler J."/>
            <person name="Ivens A."/>
            <person name="Jagels K."/>
            <person name="Johnson D."/>
            <person name="Johnson J."/>
            <person name="Jones K."/>
            <person name="Kerhornou A.X."/>
            <person name="Koo H."/>
            <person name="Larke N."/>
            <person name="Landfear S."/>
            <person name="Larkin C."/>
            <person name="Leech V."/>
            <person name="Line A."/>
            <person name="Lord A."/>
            <person name="Macleod A."/>
            <person name="Mooney P.J."/>
            <person name="Moule S."/>
            <person name="Martin D.M."/>
            <person name="Morgan G.W."/>
            <person name="Mungall K."/>
            <person name="Norbertczak H."/>
            <person name="Ormond D."/>
            <person name="Pai G."/>
            <person name="Peacock C.S."/>
            <person name="Peterson J."/>
            <person name="Quail M.A."/>
            <person name="Rabbinowitsch E."/>
            <person name="Rajandream M.A."/>
            <person name="Reitter C."/>
            <person name="Salzberg S.L."/>
            <person name="Sanders M."/>
            <person name="Schobel S."/>
            <person name="Sharp S."/>
            <person name="Simmonds M."/>
            <person name="Simpson A.J."/>
            <person name="Tallon L."/>
            <person name="Turner C.M."/>
            <person name="Tait A."/>
            <person name="Tivey A.R."/>
            <person name="Van Aken S."/>
            <person name="Walker D."/>
            <person name="Wanless D."/>
            <person name="Wang S."/>
            <person name="White B."/>
            <person name="White O."/>
            <person name="Whitehead S."/>
            <person name="Woodward J."/>
            <person name="Wortman J."/>
            <person name="Adams M.D."/>
            <person name="Embley T.M."/>
            <person name="Gull K."/>
            <person name="Ullu E."/>
            <person name="Barry J.D."/>
            <person name="Fairlamb A.H."/>
            <person name="Opperdoes F."/>
            <person name="Barrell B.G."/>
            <person name="Donelson J.E."/>
            <person name="Hall N."/>
            <person name="Fraser C.M."/>
            <person name="Melville S.E."/>
            <person name="El-Sayed N.M."/>
        </authorList>
    </citation>
    <scope>NUCLEOTIDE SEQUENCE [LARGE SCALE GENOMIC DNA]</scope>
    <source>
        <strain evidence="3">927/4 GUTat10.1</strain>
    </source>
</reference>
<keyword evidence="1" id="KW-0472">Membrane</keyword>